<evidence type="ECO:0000313" key="1">
    <source>
        <dbReference type="EMBL" id="CAG8618341.1"/>
    </source>
</evidence>
<comment type="caution">
    <text evidence="1">The sequence shown here is derived from an EMBL/GenBank/DDBJ whole genome shotgun (WGS) entry which is preliminary data.</text>
</comment>
<name>A0A9N9GND9_9GLOM</name>
<dbReference type="Proteomes" id="UP000789739">
    <property type="component" value="Unassembled WGS sequence"/>
</dbReference>
<dbReference type="EMBL" id="CAJVPI010001561">
    <property type="protein sequence ID" value="CAG8618341.1"/>
    <property type="molecule type" value="Genomic_DNA"/>
</dbReference>
<gene>
    <name evidence="1" type="ORF">PBRASI_LOCUS8560</name>
</gene>
<protein>
    <submittedName>
        <fullName evidence="1">3755_t:CDS:1</fullName>
    </submittedName>
</protein>
<keyword evidence="2" id="KW-1185">Reference proteome</keyword>
<sequence length="91" mass="10463">MSRLYTTYYPYKGDDVINRSGNIETIVIGTMILERLYQEPELQQLAQLSPPHTTVQLLPLKRRNCTINECCRAITYGTHMTLSWNVNISAT</sequence>
<accession>A0A9N9GND9</accession>
<reference evidence="1" key="1">
    <citation type="submission" date="2021-06" db="EMBL/GenBank/DDBJ databases">
        <authorList>
            <person name="Kallberg Y."/>
            <person name="Tangrot J."/>
            <person name="Rosling A."/>
        </authorList>
    </citation>
    <scope>NUCLEOTIDE SEQUENCE</scope>
    <source>
        <strain evidence="1">BR232B</strain>
    </source>
</reference>
<dbReference type="AlphaFoldDB" id="A0A9N9GND9"/>
<evidence type="ECO:0000313" key="2">
    <source>
        <dbReference type="Proteomes" id="UP000789739"/>
    </source>
</evidence>
<organism evidence="1 2">
    <name type="scientific">Paraglomus brasilianum</name>
    <dbReference type="NCBI Taxonomy" id="144538"/>
    <lineage>
        <taxon>Eukaryota</taxon>
        <taxon>Fungi</taxon>
        <taxon>Fungi incertae sedis</taxon>
        <taxon>Mucoromycota</taxon>
        <taxon>Glomeromycotina</taxon>
        <taxon>Glomeromycetes</taxon>
        <taxon>Paraglomerales</taxon>
        <taxon>Paraglomeraceae</taxon>
        <taxon>Paraglomus</taxon>
    </lineage>
</organism>
<proteinExistence type="predicted"/>